<feature type="domain" description="CRAL-TRIO" evidence="2">
    <location>
        <begin position="72"/>
        <end position="229"/>
    </location>
</feature>
<feature type="transmembrane region" description="Helical" evidence="1">
    <location>
        <begin position="422"/>
        <end position="442"/>
    </location>
</feature>
<dbReference type="Gene3D" id="3.40.525.10">
    <property type="entry name" value="CRAL-TRIO lipid binding domain"/>
    <property type="match status" value="1"/>
</dbReference>
<dbReference type="InterPro" id="IPR000535">
    <property type="entry name" value="MSP_dom"/>
</dbReference>
<evidence type="ECO:0000259" key="3">
    <source>
        <dbReference type="PROSITE" id="PS50202"/>
    </source>
</evidence>
<dbReference type="STRING" id="76193.A0A0N1PI63"/>
<dbReference type="PROSITE" id="PS50202">
    <property type="entry name" value="MSP"/>
    <property type="match status" value="1"/>
</dbReference>
<dbReference type="AlphaFoldDB" id="A0A0N1PI63"/>
<keyword evidence="1" id="KW-0472">Membrane</keyword>
<dbReference type="PANTHER" id="PTHR46384">
    <property type="entry name" value="MOTILE SPERM DOMAIN-CONTAINING PROTEIN 2"/>
    <property type="match status" value="1"/>
</dbReference>
<dbReference type="GO" id="GO:0012505">
    <property type="term" value="C:endomembrane system"/>
    <property type="evidence" value="ECO:0007669"/>
    <property type="project" value="TreeGrafter"/>
</dbReference>
<evidence type="ECO:0000313" key="5">
    <source>
        <dbReference type="Proteomes" id="UP000053240"/>
    </source>
</evidence>
<dbReference type="InParanoid" id="A0A0N1PI63"/>
<sequence length="454" mass="52531">MATPADVRSQFEAKLKDSPNHNFHPLDLDRVKDEKYLRRVLKHVDNDIKQAVDMLWDIFTWRKSVGANEINESNIRMDYINEGIFFPRGRDIDGCLLLIIKSKMHVKGQKDFEEVKKAIIYWFDRIEREENGNKITLFFDLDGCGLSNMDMELINYLITLFKMYYPYFLNYIIIYQMPWVMSAAFKVIKSLLPAKGVEKMKFVGKDTLKDFVTPEQALTCWGGKDNYTFEFIPENKSNEIMSKKVTFAEQGDGQHSPGEMLRITPNDTIIFKAENDDISGQITITNMDESVISFKIRTTSPEKFRVRPSSGVLPSGISQTILIVVQPGFHLRTVTKDRFLVMSVQIPKADLSQKEITEIWQNSSGSKVDEYRLKCHFPEKAVSKNGNLMDKEPEKSDTVTNALNNLQMNYEVLHRQINKLKIYQFFTLMLTAVAVLLGYLVYKNMNDDRYCDSI</sequence>
<feature type="domain" description="MSP" evidence="3">
    <location>
        <begin position="260"/>
        <end position="378"/>
    </location>
</feature>
<dbReference type="KEGG" id="pmac:106709123"/>
<dbReference type="Pfam" id="PF00635">
    <property type="entry name" value="Motile_Sperm"/>
    <property type="match status" value="1"/>
</dbReference>
<dbReference type="SUPFAM" id="SSF46938">
    <property type="entry name" value="CRAL/TRIO N-terminal domain"/>
    <property type="match status" value="1"/>
</dbReference>
<dbReference type="GO" id="GO:0140284">
    <property type="term" value="C:endoplasmic reticulum-endosome membrane contact site"/>
    <property type="evidence" value="ECO:0007669"/>
    <property type="project" value="TreeGrafter"/>
</dbReference>
<dbReference type="InterPro" id="IPR001251">
    <property type="entry name" value="CRAL-TRIO_dom"/>
</dbReference>
<name>A0A0N1PI63_PAPMA</name>
<evidence type="ECO:0000259" key="2">
    <source>
        <dbReference type="PROSITE" id="PS50191"/>
    </source>
</evidence>
<dbReference type="PROSITE" id="PS50191">
    <property type="entry name" value="CRAL_TRIO"/>
    <property type="match status" value="1"/>
</dbReference>
<dbReference type="PANTHER" id="PTHR46384:SF1">
    <property type="entry name" value="MOTILE SPERM DOMAIN-CONTAINING PROTEIN 2"/>
    <property type="match status" value="1"/>
</dbReference>
<keyword evidence="1" id="KW-1133">Transmembrane helix</keyword>
<evidence type="ECO:0000256" key="1">
    <source>
        <dbReference type="SAM" id="Phobius"/>
    </source>
</evidence>
<dbReference type="InterPro" id="IPR036865">
    <property type="entry name" value="CRAL-TRIO_dom_sf"/>
</dbReference>
<evidence type="ECO:0000313" key="4">
    <source>
        <dbReference type="EMBL" id="KPJ20224.1"/>
    </source>
</evidence>
<accession>A0A0N1PI63</accession>
<dbReference type="InterPro" id="IPR013783">
    <property type="entry name" value="Ig-like_fold"/>
</dbReference>
<dbReference type="InterPro" id="IPR008962">
    <property type="entry name" value="PapD-like_sf"/>
</dbReference>
<gene>
    <name evidence="4" type="ORF">RR48_01792</name>
</gene>
<dbReference type="SUPFAM" id="SSF52087">
    <property type="entry name" value="CRAL/TRIO domain"/>
    <property type="match status" value="1"/>
</dbReference>
<dbReference type="Pfam" id="PF00650">
    <property type="entry name" value="CRAL_TRIO"/>
    <property type="match status" value="1"/>
</dbReference>
<protein>
    <submittedName>
        <fullName evidence="4">Motile sperm domain-containing protein 2</fullName>
    </submittedName>
</protein>
<dbReference type="CDD" id="cd00170">
    <property type="entry name" value="SEC14"/>
    <property type="match status" value="1"/>
</dbReference>
<dbReference type="InterPro" id="IPR053012">
    <property type="entry name" value="ER-organelle_contact"/>
</dbReference>
<organism evidence="4 5">
    <name type="scientific">Papilio machaon</name>
    <name type="common">Old World swallowtail butterfly</name>
    <dbReference type="NCBI Taxonomy" id="76193"/>
    <lineage>
        <taxon>Eukaryota</taxon>
        <taxon>Metazoa</taxon>
        <taxon>Ecdysozoa</taxon>
        <taxon>Arthropoda</taxon>
        <taxon>Hexapoda</taxon>
        <taxon>Insecta</taxon>
        <taxon>Pterygota</taxon>
        <taxon>Neoptera</taxon>
        <taxon>Endopterygota</taxon>
        <taxon>Lepidoptera</taxon>
        <taxon>Glossata</taxon>
        <taxon>Ditrysia</taxon>
        <taxon>Papilionoidea</taxon>
        <taxon>Papilionidae</taxon>
        <taxon>Papilioninae</taxon>
        <taxon>Papilio</taxon>
    </lineage>
</organism>
<dbReference type="InterPro" id="IPR036273">
    <property type="entry name" value="CRAL/TRIO_N_dom_sf"/>
</dbReference>
<dbReference type="EMBL" id="KQ459736">
    <property type="protein sequence ID" value="KPJ20224.1"/>
    <property type="molecule type" value="Genomic_DNA"/>
</dbReference>
<keyword evidence="5" id="KW-1185">Reference proteome</keyword>
<dbReference type="OrthoDB" id="75724at2759"/>
<dbReference type="Proteomes" id="UP000053240">
    <property type="component" value="Unassembled WGS sequence"/>
</dbReference>
<keyword evidence="1" id="KW-0812">Transmembrane</keyword>
<dbReference type="FunCoup" id="A0A0N1PI63">
    <property type="interactions" value="1022"/>
</dbReference>
<proteinExistence type="predicted"/>
<dbReference type="Gene3D" id="2.60.40.10">
    <property type="entry name" value="Immunoglobulins"/>
    <property type="match status" value="1"/>
</dbReference>
<reference evidence="4 5" key="1">
    <citation type="journal article" date="2015" name="Nat. Commun.">
        <title>Outbred genome sequencing and CRISPR/Cas9 gene editing in butterflies.</title>
        <authorList>
            <person name="Li X."/>
            <person name="Fan D."/>
            <person name="Zhang W."/>
            <person name="Liu G."/>
            <person name="Zhang L."/>
            <person name="Zhao L."/>
            <person name="Fang X."/>
            <person name="Chen L."/>
            <person name="Dong Y."/>
            <person name="Chen Y."/>
            <person name="Ding Y."/>
            <person name="Zhao R."/>
            <person name="Feng M."/>
            <person name="Zhu Y."/>
            <person name="Feng Y."/>
            <person name="Jiang X."/>
            <person name="Zhu D."/>
            <person name="Xiang H."/>
            <person name="Feng X."/>
            <person name="Li S."/>
            <person name="Wang J."/>
            <person name="Zhang G."/>
            <person name="Kronforst M.R."/>
            <person name="Wang W."/>
        </authorList>
    </citation>
    <scope>NUCLEOTIDE SEQUENCE [LARGE SCALE GENOMIC DNA]</scope>
    <source>
        <strain evidence="4">Ya'a_city_454_Pm</strain>
        <tissue evidence="4">Whole body</tissue>
    </source>
</reference>
<dbReference type="SMART" id="SM00516">
    <property type="entry name" value="SEC14"/>
    <property type="match status" value="1"/>
</dbReference>
<dbReference type="SUPFAM" id="SSF49354">
    <property type="entry name" value="PapD-like"/>
    <property type="match status" value="1"/>
</dbReference>